<dbReference type="InterPro" id="IPR029309">
    <property type="entry name" value="CaRF"/>
</dbReference>
<sequence>MVHLSINGTLEKDRLVVAEYLSEYFSSMAKGIGGEQADDLTEEHFIERSSLHLISSHMAESNDPFCFRPLNHYEVKGALEILNTRKAIGYEGLQPRILKLVAVELAPSLTRILNTSFEHGTWLSDWKKGSRRFKPMSDMASNTPFPQFKTTGDDKHDVEVYIEDLVDYCIMQNWFDPSKETEAAKWTKPEKAMACLRASLSPAARAIYKYSLGLSEQDQSKPHMIEKDTKHERSKASKRLRDDMAKGNERSKQRIYIEFPTETDHAHRLMGEGSSLSQPVDDRIIRQIEKLVNVGVKDIHEMWTHLTVYVKNEILAKDEIQPSPSNQNVAEKVIQWKASSPEDFIYFQPCGDVSSTTTDGEDHTTEQDPSTLLFVH</sequence>
<name>A0A2B4SMK9_STYPI</name>
<comment type="caution">
    <text evidence="2">The sequence shown here is derived from an EMBL/GenBank/DDBJ whole genome shotgun (WGS) entry which is preliminary data.</text>
</comment>
<dbReference type="PANTHER" id="PTHR47456">
    <property type="entry name" value="PHD-TYPE DOMAIN-CONTAINING PROTEIN"/>
    <property type="match status" value="1"/>
</dbReference>
<dbReference type="AlphaFoldDB" id="A0A2B4SMK9"/>
<dbReference type="EMBL" id="LSMT01000061">
    <property type="protein sequence ID" value="PFX29747.1"/>
    <property type="molecule type" value="Genomic_DNA"/>
</dbReference>
<reference evidence="3" key="1">
    <citation type="journal article" date="2017" name="bioRxiv">
        <title>Comparative analysis of the genomes of Stylophora pistillata and Acropora digitifera provides evidence for extensive differences between species of corals.</title>
        <authorList>
            <person name="Voolstra C.R."/>
            <person name="Li Y."/>
            <person name="Liew Y.J."/>
            <person name="Baumgarten S."/>
            <person name="Zoccola D."/>
            <person name="Flot J.-F."/>
            <person name="Tambutte S."/>
            <person name="Allemand D."/>
            <person name="Aranda M."/>
        </authorList>
    </citation>
    <scope>NUCLEOTIDE SEQUENCE [LARGE SCALE GENOMIC DNA]</scope>
</reference>
<dbReference type="Pfam" id="PF15299">
    <property type="entry name" value="ALS2CR8"/>
    <property type="match status" value="1"/>
</dbReference>
<feature type="region of interest" description="Disordered" evidence="1">
    <location>
        <begin position="219"/>
        <end position="247"/>
    </location>
</feature>
<dbReference type="GO" id="GO:0003700">
    <property type="term" value="F:DNA-binding transcription factor activity"/>
    <property type="evidence" value="ECO:0007669"/>
    <property type="project" value="InterPro"/>
</dbReference>
<organism evidence="2 3">
    <name type="scientific">Stylophora pistillata</name>
    <name type="common">Smooth cauliflower coral</name>
    <dbReference type="NCBI Taxonomy" id="50429"/>
    <lineage>
        <taxon>Eukaryota</taxon>
        <taxon>Metazoa</taxon>
        <taxon>Cnidaria</taxon>
        <taxon>Anthozoa</taxon>
        <taxon>Hexacorallia</taxon>
        <taxon>Scleractinia</taxon>
        <taxon>Astrocoeniina</taxon>
        <taxon>Pocilloporidae</taxon>
        <taxon>Stylophora</taxon>
    </lineage>
</organism>
<proteinExistence type="predicted"/>
<dbReference type="PANTHER" id="PTHR47456:SF4">
    <property type="entry name" value="SWIM-TYPE DOMAIN-CONTAINING PROTEIN"/>
    <property type="match status" value="1"/>
</dbReference>
<dbReference type="Proteomes" id="UP000225706">
    <property type="component" value="Unassembled WGS sequence"/>
</dbReference>
<gene>
    <name evidence="2" type="ORF">AWC38_SpisGene5459</name>
</gene>
<evidence type="ECO:0000313" key="3">
    <source>
        <dbReference type="Proteomes" id="UP000225706"/>
    </source>
</evidence>
<keyword evidence="3" id="KW-1185">Reference proteome</keyword>
<evidence type="ECO:0000256" key="1">
    <source>
        <dbReference type="SAM" id="MobiDB-lite"/>
    </source>
</evidence>
<protein>
    <submittedName>
        <fullName evidence="2">Uncharacterized protein</fullName>
    </submittedName>
</protein>
<accession>A0A2B4SMK9</accession>
<evidence type="ECO:0000313" key="2">
    <source>
        <dbReference type="EMBL" id="PFX29747.1"/>
    </source>
</evidence>